<feature type="region of interest" description="Disordered" evidence="1">
    <location>
        <begin position="88"/>
        <end position="159"/>
    </location>
</feature>
<protein>
    <submittedName>
        <fullName evidence="2">Uncharacterized protein</fullName>
    </submittedName>
</protein>
<sequence>MSYKSAPVHPVDIITYRHKEKLVYVKPADSYEVALDLAQKEFEELSYQARDRISFSVMSTYGKGERCPIRISESAWPSAVSRLQRGEIIDVDMRSGSATPPKSEMELPPPQYLEVPKTTYPEPSKPSSKKIAGSTSAPSSRGSSPNLENRRSWFGSITR</sequence>
<keyword evidence="3" id="KW-1185">Reference proteome</keyword>
<dbReference type="Proteomes" id="UP000298030">
    <property type="component" value="Unassembled WGS sequence"/>
</dbReference>
<dbReference type="OrthoDB" id="3198848at2759"/>
<reference evidence="2 3" key="1">
    <citation type="journal article" date="2019" name="Nat. Ecol. Evol.">
        <title>Megaphylogeny resolves global patterns of mushroom evolution.</title>
        <authorList>
            <person name="Varga T."/>
            <person name="Krizsan K."/>
            <person name="Foldi C."/>
            <person name="Dima B."/>
            <person name="Sanchez-Garcia M."/>
            <person name="Sanchez-Ramirez S."/>
            <person name="Szollosi G.J."/>
            <person name="Szarkandi J.G."/>
            <person name="Papp V."/>
            <person name="Albert L."/>
            <person name="Andreopoulos W."/>
            <person name="Angelini C."/>
            <person name="Antonin V."/>
            <person name="Barry K.W."/>
            <person name="Bougher N.L."/>
            <person name="Buchanan P."/>
            <person name="Buyck B."/>
            <person name="Bense V."/>
            <person name="Catcheside P."/>
            <person name="Chovatia M."/>
            <person name="Cooper J."/>
            <person name="Damon W."/>
            <person name="Desjardin D."/>
            <person name="Finy P."/>
            <person name="Geml J."/>
            <person name="Haridas S."/>
            <person name="Hughes K."/>
            <person name="Justo A."/>
            <person name="Karasinski D."/>
            <person name="Kautmanova I."/>
            <person name="Kiss B."/>
            <person name="Kocsube S."/>
            <person name="Kotiranta H."/>
            <person name="LaButti K.M."/>
            <person name="Lechner B.E."/>
            <person name="Liimatainen K."/>
            <person name="Lipzen A."/>
            <person name="Lukacs Z."/>
            <person name="Mihaltcheva S."/>
            <person name="Morgado L.N."/>
            <person name="Niskanen T."/>
            <person name="Noordeloos M.E."/>
            <person name="Ohm R.A."/>
            <person name="Ortiz-Santana B."/>
            <person name="Ovrebo C."/>
            <person name="Racz N."/>
            <person name="Riley R."/>
            <person name="Savchenko A."/>
            <person name="Shiryaev A."/>
            <person name="Soop K."/>
            <person name="Spirin V."/>
            <person name="Szebenyi C."/>
            <person name="Tomsovsky M."/>
            <person name="Tulloss R.E."/>
            <person name="Uehling J."/>
            <person name="Grigoriev I.V."/>
            <person name="Vagvolgyi C."/>
            <person name="Papp T."/>
            <person name="Martin F.M."/>
            <person name="Miettinen O."/>
            <person name="Hibbett D.S."/>
            <person name="Nagy L.G."/>
        </authorList>
    </citation>
    <scope>NUCLEOTIDE SEQUENCE [LARGE SCALE GENOMIC DNA]</scope>
    <source>
        <strain evidence="2 3">FP101781</strain>
    </source>
</reference>
<dbReference type="AlphaFoldDB" id="A0A4Y7TWF7"/>
<accession>A0A4Y7TWF7</accession>
<evidence type="ECO:0000313" key="3">
    <source>
        <dbReference type="Proteomes" id="UP000298030"/>
    </source>
</evidence>
<organism evidence="2 3">
    <name type="scientific">Coprinellus micaceus</name>
    <name type="common">Glistening ink-cap mushroom</name>
    <name type="synonym">Coprinus micaceus</name>
    <dbReference type="NCBI Taxonomy" id="71717"/>
    <lineage>
        <taxon>Eukaryota</taxon>
        <taxon>Fungi</taxon>
        <taxon>Dikarya</taxon>
        <taxon>Basidiomycota</taxon>
        <taxon>Agaricomycotina</taxon>
        <taxon>Agaricomycetes</taxon>
        <taxon>Agaricomycetidae</taxon>
        <taxon>Agaricales</taxon>
        <taxon>Agaricineae</taxon>
        <taxon>Psathyrellaceae</taxon>
        <taxon>Coprinellus</taxon>
    </lineage>
</organism>
<evidence type="ECO:0000313" key="2">
    <source>
        <dbReference type="EMBL" id="TEB38487.1"/>
    </source>
</evidence>
<evidence type="ECO:0000256" key="1">
    <source>
        <dbReference type="SAM" id="MobiDB-lite"/>
    </source>
</evidence>
<name>A0A4Y7TWF7_COPMI</name>
<gene>
    <name evidence="2" type="ORF">FA13DRAFT_1726164</name>
</gene>
<feature type="compositionally biased region" description="Low complexity" evidence="1">
    <location>
        <begin position="132"/>
        <end position="145"/>
    </location>
</feature>
<comment type="caution">
    <text evidence="2">The sequence shown here is derived from an EMBL/GenBank/DDBJ whole genome shotgun (WGS) entry which is preliminary data.</text>
</comment>
<dbReference type="EMBL" id="QPFP01000003">
    <property type="protein sequence ID" value="TEB38487.1"/>
    <property type="molecule type" value="Genomic_DNA"/>
</dbReference>
<proteinExistence type="predicted"/>